<keyword evidence="3" id="KW-1185">Reference proteome</keyword>
<evidence type="ECO:0000256" key="1">
    <source>
        <dbReference type="SAM" id="Phobius"/>
    </source>
</evidence>
<feature type="transmembrane region" description="Helical" evidence="1">
    <location>
        <begin position="163"/>
        <end position="181"/>
    </location>
</feature>
<sequence length="242" mass="27395">MKYLKSEHLKFRRTFSNKLLIIAPLITAVFAWLMAGFTGFQYMTLYWWYSFLLPGTITVLCYLSNQKEIRADKYYSVYSMSINLKKFWISKNLILIEKMIFAAFILALLVCVSNIISPSTVIFTPGQSFIGSVAIMIASIWQIPLCLFLIFKIGLFMPLVVNTAFGIFLPGFFGTTSLWWLCPYCWAPKLAESLMGIGINGTLNDTPNVSILPVALSLILSFILFFVLTYLGAGNFSRQEAK</sequence>
<dbReference type="NCBIfam" id="TIGR03732">
    <property type="entry name" value="lanti_perm_MutE"/>
    <property type="match status" value="1"/>
</dbReference>
<proteinExistence type="predicted"/>
<protein>
    <submittedName>
        <fullName evidence="2">ABC-2 family transporter protein</fullName>
    </submittedName>
</protein>
<dbReference type="Proteomes" id="UP000408482">
    <property type="component" value="Unassembled WGS sequence"/>
</dbReference>
<feature type="transmembrane region" description="Helical" evidence="1">
    <location>
        <begin position="20"/>
        <end position="40"/>
    </location>
</feature>
<dbReference type="InterPro" id="IPR021205">
    <property type="entry name" value="Lanti_perm_SpaE/MutE/EpiE-like"/>
</dbReference>
<dbReference type="RefSeq" id="WP_144094091.1">
    <property type="nucleotide sequence ID" value="NZ_CABHMX010000040.1"/>
</dbReference>
<keyword evidence="1" id="KW-0812">Transmembrane</keyword>
<feature type="transmembrane region" description="Helical" evidence="1">
    <location>
        <begin position="211"/>
        <end position="233"/>
    </location>
</feature>
<accession>A0A564W676</accession>
<keyword evidence="1" id="KW-0472">Membrane</keyword>
<feature type="transmembrane region" description="Helical" evidence="1">
    <location>
        <begin position="129"/>
        <end position="151"/>
    </location>
</feature>
<feature type="transmembrane region" description="Helical" evidence="1">
    <location>
        <begin position="46"/>
        <end position="63"/>
    </location>
</feature>
<dbReference type="AlphaFoldDB" id="A0A564W676"/>
<dbReference type="EMBL" id="CABHNW010000111">
    <property type="protein sequence ID" value="VUX39502.1"/>
    <property type="molecule type" value="Genomic_DNA"/>
</dbReference>
<evidence type="ECO:0000313" key="2">
    <source>
        <dbReference type="EMBL" id="VUX39502.1"/>
    </source>
</evidence>
<keyword evidence="1" id="KW-1133">Transmembrane helix</keyword>
<reference evidence="2 3" key="1">
    <citation type="submission" date="2019-07" db="EMBL/GenBank/DDBJ databases">
        <authorList>
            <person name="Hibberd C M."/>
            <person name="Gehrig L. J."/>
            <person name="Chang H.-W."/>
            <person name="Venkatesh S."/>
        </authorList>
    </citation>
    <scope>NUCLEOTIDE SEQUENCE [LARGE SCALE GENOMIC DNA]</scope>
    <source>
        <strain evidence="2">Blautia_luti_SSTS_Bg7063</strain>
    </source>
</reference>
<evidence type="ECO:0000313" key="3">
    <source>
        <dbReference type="Proteomes" id="UP000408482"/>
    </source>
</evidence>
<name>A0A564W676_9FIRM</name>
<dbReference type="CDD" id="cd21807">
    <property type="entry name" value="ABC-2_lan_permease_MutE_EpiE-like"/>
    <property type="match status" value="1"/>
</dbReference>
<organism evidence="2 3">
    <name type="scientific">Blautia luti</name>
    <dbReference type="NCBI Taxonomy" id="89014"/>
    <lineage>
        <taxon>Bacteria</taxon>
        <taxon>Bacillati</taxon>
        <taxon>Bacillota</taxon>
        <taxon>Clostridia</taxon>
        <taxon>Lachnospirales</taxon>
        <taxon>Lachnospiraceae</taxon>
        <taxon>Blautia</taxon>
    </lineage>
</organism>
<gene>
    <name evidence="2" type="ORF">RSSSTS7063_00096</name>
</gene>
<feature type="transmembrane region" description="Helical" evidence="1">
    <location>
        <begin position="95"/>
        <end position="117"/>
    </location>
</feature>